<feature type="domain" description="PpiC" evidence="8">
    <location>
        <begin position="170"/>
        <end position="262"/>
    </location>
</feature>
<dbReference type="PROSITE" id="PS01096">
    <property type="entry name" value="PPIC_PPIASE_1"/>
    <property type="match status" value="1"/>
</dbReference>
<name>A0A383RJ26_PAEAL</name>
<dbReference type="Pfam" id="PF13145">
    <property type="entry name" value="Rotamase_2"/>
    <property type="match status" value="1"/>
</dbReference>
<comment type="catalytic activity">
    <reaction evidence="1">
        <text>[protein]-peptidylproline (omega=180) = [protein]-peptidylproline (omega=0)</text>
        <dbReference type="Rhea" id="RHEA:16237"/>
        <dbReference type="Rhea" id="RHEA-COMP:10747"/>
        <dbReference type="Rhea" id="RHEA-COMP:10748"/>
        <dbReference type="ChEBI" id="CHEBI:83833"/>
        <dbReference type="ChEBI" id="CHEBI:83834"/>
        <dbReference type="EC" id="5.2.1.8"/>
    </reaction>
</comment>
<evidence type="ECO:0000313" key="9">
    <source>
        <dbReference type="EMBL" id="SYX87045.1"/>
    </source>
</evidence>
<dbReference type="InterPro" id="IPR050245">
    <property type="entry name" value="PrsA_foldase"/>
</dbReference>
<keyword evidence="4 6" id="KW-0697">Rotamase</keyword>
<dbReference type="PANTHER" id="PTHR47245">
    <property type="entry name" value="PEPTIDYLPROLYL ISOMERASE"/>
    <property type="match status" value="1"/>
</dbReference>
<keyword evidence="5 6" id="KW-0413">Isomerase</keyword>
<keyword evidence="7" id="KW-0472">Membrane</keyword>
<protein>
    <recommendedName>
        <fullName evidence="2">peptidylprolyl isomerase</fullName>
        <ecNumber evidence="2">5.2.1.8</ecNumber>
    </recommendedName>
</protein>
<dbReference type="EC" id="5.2.1.8" evidence="2"/>
<evidence type="ECO:0000256" key="3">
    <source>
        <dbReference type="ARBA" id="ARBA00022729"/>
    </source>
</evidence>
<evidence type="ECO:0000256" key="2">
    <source>
        <dbReference type="ARBA" id="ARBA00013194"/>
    </source>
</evidence>
<reference evidence="10" key="1">
    <citation type="submission" date="2018-08" db="EMBL/GenBank/DDBJ databases">
        <authorList>
            <person name="Chevrot R."/>
        </authorList>
    </citation>
    <scope>NUCLEOTIDE SEQUENCE [LARGE SCALE GENOMIC DNA]</scope>
</reference>
<dbReference type="Gene3D" id="1.10.4030.10">
    <property type="entry name" value="Porin chaperone SurA, peptide-binding domain"/>
    <property type="match status" value="1"/>
</dbReference>
<evidence type="ECO:0000256" key="7">
    <source>
        <dbReference type="SAM" id="Phobius"/>
    </source>
</evidence>
<feature type="transmembrane region" description="Helical" evidence="7">
    <location>
        <begin position="7"/>
        <end position="27"/>
    </location>
</feature>
<evidence type="ECO:0000259" key="8">
    <source>
        <dbReference type="PROSITE" id="PS50198"/>
    </source>
</evidence>
<evidence type="ECO:0000256" key="5">
    <source>
        <dbReference type="ARBA" id="ARBA00023235"/>
    </source>
</evidence>
<dbReference type="InterPro" id="IPR023058">
    <property type="entry name" value="PPIase_PpiC_CS"/>
</dbReference>
<dbReference type="Proteomes" id="UP000304148">
    <property type="component" value="Chromosome"/>
</dbReference>
<keyword evidence="7" id="KW-0812">Transmembrane</keyword>
<dbReference type="PROSITE" id="PS51257">
    <property type="entry name" value="PROKAR_LIPOPROTEIN"/>
    <property type="match status" value="1"/>
</dbReference>
<dbReference type="AlphaFoldDB" id="A0A383RJ26"/>
<sequence length="313" mass="34992">MTREVKSLWGCIIILFACVIVLAGILISRLDVPVGSPEAASSDSSSVVASVGSHKITRAEWNRELEQQYGGLVLEQMLTNQAAEQEAKSLGVEVTSEEVTREIKRQMKGYESEEAYYQAMKEQLGMSPEQLSQDMRNQLLLEKIATYGIDISDADIDEYMREHKGEYEPINSYQMAHITVSNIADAEAIIGRIKQGESFGFLAGELSLDSFSSQQGGRIGWIDEDDPFIDHAELNQVSLMEVGDTSNPVKIKDGYVIIQLTGKKEVRPEQHDEMRERIRKEIALEKSPPLVQWRKALREKYGASIADAAFSSQ</sequence>
<dbReference type="InterPro" id="IPR046357">
    <property type="entry name" value="PPIase_dom_sf"/>
</dbReference>
<dbReference type="RefSeq" id="WP_138188779.1">
    <property type="nucleotide sequence ID" value="NZ_LS992241.1"/>
</dbReference>
<evidence type="ECO:0000256" key="4">
    <source>
        <dbReference type="ARBA" id="ARBA00023110"/>
    </source>
</evidence>
<dbReference type="InterPro" id="IPR027304">
    <property type="entry name" value="Trigger_fact/SurA_dom_sf"/>
</dbReference>
<dbReference type="PANTHER" id="PTHR47245:SF1">
    <property type="entry name" value="FOLDASE PROTEIN PRSA"/>
    <property type="match status" value="1"/>
</dbReference>
<dbReference type="EMBL" id="LS992241">
    <property type="protein sequence ID" value="SYX87045.1"/>
    <property type="molecule type" value="Genomic_DNA"/>
</dbReference>
<dbReference type="SUPFAM" id="SSF109998">
    <property type="entry name" value="Triger factor/SurA peptide-binding domain-like"/>
    <property type="match status" value="1"/>
</dbReference>
<keyword evidence="3" id="KW-0732">Signal</keyword>
<dbReference type="GO" id="GO:0003755">
    <property type="term" value="F:peptidyl-prolyl cis-trans isomerase activity"/>
    <property type="evidence" value="ECO:0007669"/>
    <property type="project" value="UniProtKB-KW"/>
</dbReference>
<accession>A0A383RJ26</accession>
<dbReference type="InterPro" id="IPR000297">
    <property type="entry name" value="PPIase_PpiC"/>
</dbReference>
<dbReference type="Pfam" id="PF13624">
    <property type="entry name" value="SurA_N_3"/>
    <property type="match status" value="1"/>
</dbReference>
<evidence type="ECO:0000256" key="6">
    <source>
        <dbReference type="PROSITE-ProRule" id="PRU00278"/>
    </source>
</evidence>
<dbReference type="PROSITE" id="PS50198">
    <property type="entry name" value="PPIC_PPIASE_2"/>
    <property type="match status" value="1"/>
</dbReference>
<evidence type="ECO:0000313" key="10">
    <source>
        <dbReference type="Proteomes" id="UP000304148"/>
    </source>
</evidence>
<keyword evidence="7" id="KW-1133">Transmembrane helix</keyword>
<proteinExistence type="predicted"/>
<dbReference type="SUPFAM" id="SSF54534">
    <property type="entry name" value="FKBP-like"/>
    <property type="match status" value="1"/>
</dbReference>
<dbReference type="Gene3D" id="3.10.50.40">
    <property type="match status" value="1"/>
</dbReference>
<organism evidence="9 10">
    <name type="scientific">Paenibacillus alvei</name>
    <name type="common">Bacillus alvei</name>
    <dbReference type="NCBI Taxonomy" id="44250"/>
    <lineage>
        <taxon>Bacteria</taxon>
        <taxon>Bacillati</taxon>
        <taxon>Bacillota</taxon>
        <taxon>Bacilli</taxon>
        <taxon>Bacillales</taxon>
        <taxon>Paenibacillaceae</taxon>
        <taxon>Paenibacillus</taxon>
    </lineage>
</organism>
<evidence type="ECO:0000256" key="1">
    <source>
        <dbReference type="ARBA" id="ARBA00000971"/>
    </source>
</evidence>
<gene>
    <name evidence="9" type="ORF">PBLR_15472</name>
</gene>